<organism evidence="2 3">
    <name type="scientific">Prorocentrum cordatum</name>
    <dbReference type="NCBI Taxonomy" id="2364126"/>
    <lineage>
        <taxon>Eukaryota</taxon>
        <taxon>Sar</taxon>
        <taxon>Alveolata</taxon>
        <taxon>Dinophyceae</taxon>
        <taxon>Prorocentrales</taxon>
        <taxon>Prorocentraceae</taxon>
        <taxon>Prorocentrum</taxon>
    </lineage>
</organism>
<feature type="compositionally biased region" description="Low complexity" evidence="1">
    <location>
        <begin position="320"/>
        <end position="331"/>
    </location>
</feature>
<comment type="caution">
    <text evidence="2">The sequence shown here is derived from an EMBL/GenBank/DDBJ whole genome shotgun (WGS) entry which is preliminary data.</text>
</comment>
<proteinExistence type="predicted"/>
<name>A0ABN9S4D6_9DINO</name>
<keyword evidence="3" id="KW-1185">Reference proteome</keyword>
<sequence>MATVRPLEGEAVALLAPLVKAAAAGAAEGGGGRRQVAAAVASALRAGAALLAPCQASEVGGGGGWGGWRCAVKQLGGAHLTEMVKAGRAGVQPRPSVASRAFRGWAQRAEFGGGPHDVLATARDARRRGRGRRRGAGDAESAGAADAADAATAGDLEAVKEQLEEGREARAPLKPVEKKKKGEMKKLVFQCAPGYKATDEVKAVASAMGESTLVNTRINNGETKIDSEKLKDANAPKVAAQLVTDCRKVERSHMGDGVYDGVAVKVGDDDVFAECSVASLSVDPGQGQASRGRCPWRPCAGAAGRGRGGPGGNPERRSGRGAAASRGRVSE</sequence>
<gene>
    <name evidence="2" type="ORF">PCOR1329_LOCUS26028</name>
</gene>
<evidence type="ECO:0000313" key="3">
    <source>
        <dbReference type="Proteomes" id="UP001189429"/>
    </source>
</evidence>
<feature type="region of interest" description="Disordered" evidence="1">
    <location>
        <begin position="113"/>
        <end position="151"/>
    </location>
</feature>
<feature type="compositionally biased region" description="Basic residues" evidence="1">
    <location>
        <begin position="125"/>
        <end position="134"/>
    </location>
</feature>
<accession>A0ABN9S4D6</accession>
<feature type="region of interest" description="Disordered" evidence="1">
    <location>
        <begin position="284"/>
        <end position="331"/>
    </location>
</feature>
<reference evidence="2" key="1">
    <citation type="submission" date="2023-10" db="EMBL/GenBank/DDBJ databases">
        <authorList>
            <person name="Chen Y."/>
            <person name="Shah S."/>
            <person name="Dougan E. K."/>
            <person name="Thang M."/>
            <person name="Chan C."/>
        </authorList>
    </citation>
    <scope>NUCLEOTIDE SEQUENCE [LARGE SCALE GENOMIC DNA]</scope>
</reference>
<dbReference type="Proteomes" id="UP001189429">
    <property type="component" value="Unassembled WGS sequence"/>
</dbReference>
<protein>
    <submittedName>
        <fullName evidence="2">Uncharacterized protein</fullName>
    </submittedName>
</protein>
<dbReference type="EMBL" id="CAUYUJ010009184">
    <property type="protein sequence ID" value="CAK0826067.1"/>
    <property type="molecule type" value="Genomic_DNA"/>
</dbReference>
<evidence type="ECO:0000313" key="2">
    <source>
        <dbReference type="EMBL" id="CAK0826067.1"/>
    </source>
</evidence>
<feature type="compositionally biased region" description="Low complexity" evidence="1">
    <location>
        <begin position="138"/>
        <end position="151"/>
    </location>
</feature>
<feature type="compositionally biased region" description="Gly residues" evidence="1">
    <location>
        <begin position="303"/>
        <end position="312"/>
    </location>
</feature>
<evidence type="ECO:0000256" key="1">
    <source>
        <dbReference type="SAM" id="MobiDB-lite"/>
    </source>
</evidence>